<evidence type="ECO:0000313" key="1">
    <source>
        <dbReference type="EMBL" id="SVE63458.1"/>
    </source>
</evidence>
<evidence type="ECO:0008006" key="2">
    <source>
        <dbReference type="Google" id="ProtNLM"/>
    </source>
</evidence>
<dbReference type="EMBL" id="UINC01231072">
    <property type="protein sequence ID" value="SVE63458.1"/>
    <property type="molecule type" value="Genomic_DNA"/>
</dbReference>
<protein>
    <recommendedName>
        <fullName evidence="2">ABC transporter substrate-binding protein</fullName>
    </recommendedName>
</protein>
<feature type="non-terminal residue" evidence="1">
    <location>
        <position position="1"/>
    </location>
</feature>
<name>A0A383F519_9ZZZZ</name>
<dbReference type="AlphaFoldDB" id="A0A383F519"/>
<feature type="non-terminal residue" evidence="1">
    <location>
        <position position="123"/>
    </location>
</feature>
<dbReference type="SUPFAM" id="SSF53850">
    <property type="entry name" value="Periplasmic binding protein-like II"/>
    <property type="match status" value="1"/>
</dbReference>
<dbReference type="Gene3D" id="3.40.190.10">
    <property type="entry name" value="Periplasmic binding protein-like II"/>
    <property type="match status" value="1"/>
</dbReference>
<accession>A0A383F519</accession>
<sequence>MNYILKFLIILSTIFSISKTVLSEELIIWSRGGWSDWMVEGFNKKMADEGKDIVALNNLIGHADFQVKFTAALAAGERVDVANIDLINVPYYAEIGALEDITDFLKSKDYYDKLLKGMLALGT</sequence>
<gene>
    <name evidence="1" type="ORF">METZ01_LOCUS516312</name>
</gene>
<organism evidence="1">
    <name type="scientific">marine metagenome</name>
    <dbReference type="NCBI Taxonomy" id="408172"/>
    <lineage>
        <taxon>unclassified sequences</taxon>
        <taxon>metagenomes</taxon>
        <taxon>ecological metagenomes</taxon>
    </lineage>
</organism>
<proteinExistence type="predicted"/>
<reference evidence="1" key="1">
    <citation type="submission" date="2018-05" db="EMBL/GenBank/DDBJ databases">
        <authorList>
            <person name="Lanie J.A."/>
            <person name="Ng W.-L."/>
            <person name="Kazmierczak K.M."/>
            <person name="Andrzejewski T.M."/>
            <person name="Davidsen T.M."/>
            <person name="Wayne K.J."/>
            <person name="Tettelin H."/>
            <person name="Glass J.I."/>
            <person name="Rusch D."/>
            <person name="Podicherti R."/>
            <person name="Tsui H.-C.T."/>
            <person name="Winkler M.E."/>
        </authorList>
    </citation>
    <scope>NUCLEOTIDE SEQUENCE</scope>
</reference>